<gene>
    <name evidence="1" type="ORF">PHYSODRAFT_286622</name>
</gene>
<dbReference type="GeneID" id="20640421"/>
<keyword evidence="2" id="KW-1185">Reference proteome</keyword>
<name>G4ZUR0_PHYSP</name>
<dbReference type="InParanoid" id="G4ZUR0"/>
<dbReference type="Proteomes" id="UP000002640">
    <property type="component" value="Unassembled WGS sequence"/>
</dbReference>
<evidence type="ECO:0000313" key="2">
    <source>
        <dbReference type="Proteomes" id="UP000002640"/>
    </source>
</evidence>
<reference evidence="1 2" key="1">
    <citation type="journal article" date="2006" name="Science">
        <title>Phytophthora genome sequences uncover evolutionary origins and mechanisms of pathogenesis.</title>
        <authorList>
            <person name="Tyler B.M."/>
            <person name="Tripathy S."/>
            <person name="Zhang X."/>
            <person name="Dehal P."/>
            <person name="Jiang R.H."/>
            <person name="Aerts A."/>
            <person name="Arredondo F.D."/>
            <person name="Baxter L."/>
            <person name="Bensasson D."/>
            <person name="Beynon J.L."/>
            <person name="Chapman J."/>
            <person name="Damasceno C.M."/>
            <person name="Dorrance A.E."/>
            <person name="Dou D."/>
            <person name="Dickerman A.W."/>
            <person name="Dubchak I.L."/>
            <person name="Garbelotto M."/>
            <person name="Gijzen M."/>
            <person name="Gordon S.G."/>
            <person name="Govers F."/>
            <person name="Grunwald N.J."/>
            <person name="Huang W."/>
            <person name="Ivors K.L."/>
            <person name="Jones R.W."/>
            <person name="Kamoun S."/>
            <person name="Krampis K."/>
            <person name="Lamour K.H."/>
            <person name="Lee M.K."/>
            <person name="McDonald W.H."/>
            <person name="Medina M."/>
            <person name="Meijer H.J."/>
            <person name="Nordberg E.K."/>
            <person name="Maclean D.J."/>
            <person name="Ospina-Giraldo M.D."/>
            <person name="Morris P.F."/>
            <person name="Phuntumart V."/>
            <person name="Putnam N.H."/>
            <person name="Rash S."/>
            <person name="Rose J.K."/>
            <person name="Sakihama Y."/>
            <person name="Salamov A.A."/>
            <person name="Savidor A."/>
            <person name="Scheuring C.F."/>
            <person name="Smith B.M."/>
            <person name="Sobral B.W."/>
            <person name="Terry A."/>
            <person name="Torto-Alalibo T.A."/>
            <person name="Win J."/>
            <person name="Xu Z."/>
            <person name="Zhang H."/>
            <person name="Grigoriev I.V."/>
            <person name="Rokhsar D.S."/>
            <person name="Boore J.L."/>
        </authorList>
    </citation>
    <scope>NUCLEOTIDE SEQUENCE [LARGE SCALE GENOMIC DNA]</scope>
    <source>
        <strain evidence="1 2">P6497</strain>
    </source>
</reference>
<dbReference type="AlphaFoldDB" id="G4ZUR0"/>
<evidence type="ECO:0000313" key="1">
    <source>
        <dbReference type="EMBL" id="EGZ13534.1"/>
    </source>
</evidence>
<protein>
    <submittedName>
        <fullName evidence="1">Uncharacterized protein</fullName>
    </submittedName>
</protein>
<dbReference type="EMBL" id="JH159156">
    <property type="protein sequence ID" value="EGZ13534.1"/>
    <property type="molecule type" value="Genomic_DNA"/>
</dbReference>
<dbReference type="KEGG" id="psoj:PHYSODRAFT_286622"/>
<organism evidence="1 2">
    <name type="scientific">Phytophthora sojae (strain P6497)</name>
    <name type="common">Soybean stem and root rot agent</name>
    <name type="synonym">Phytophthora megasperma f. sp. glycines</name>
    <dbReference type="NCBI Taxonomy" id="1094619"/>
    <lineage>
        <taxon>Eukaryota</taxon>
        <taxon>Sar</taxon>
        <taxon>Stramenopiles</taxon>
        <taxon>Oomycota</taxon>
        <taxon>Peronosporomycetes</taxon>
        <taxon>Peronosporales</taxon>
        <taxon>Peronosporaceae</taxon>
        <taxon>Phytophthora</taxon>
    </lineage>
</organism>
<accession>G4ZUR0</accession>
<dbReference type="RefSeq" id="XP_009530963.1">
    <property type="nucleotide sequence ID" value="XM_009532668.1"/>
</dbReference>
<proteinExistence type="predicted"/>
<sequence>MAQEADKRRKELAAFDKVWGEQNATGKQYTGCSIALIELTWFWLFSCGWKRSCAACPSSSLNFSFFGERSASPERYIVLLLC</sequence>
<feature type="non-terminal residue" evidence="1">
    <location>
        <position position="1"/>
    </location>
</feature>